<protein>
    <submittedName>
        <fullName evidence="2">Uncharacterized protein</fullName>
    </submittedName>
</protein>
<organism evidence="2 3">
    <name type="scientific">Pleurodeles waltl</name>
    <name type="common">Iberian ribbed newt</name>
    <dbReference type="NCBI Taxonomy" id="8319"/>
    <lineage>
        <taxon>Eukaryota</taxon>
        <taxon>Metazoa</taxon>
        <taxon>Chordata</taxon>
        <taxon>Craniata</taxon>
        <taxon>Vertebrata</taxon>
        <taxon>Euteleostomi</taxon>
        <taxon>Amphibia</taxon>
        <taxon>Batrachia</taxon>
        <taxon>Caudata</taxon>
        <taxon>Salamandroidea</taxon>
        <taxon>Salamandridae</taxon>
        <taxon>Pleurodelinae</taxon>
        <taxon>Pleurodeles</taxon>
    </lineage>
</organism>
<dbReference type="AlphaFoldDB" id="A0AAV7PUU2"/>
<evidence type="ECO:0000256" key="1">
    <source>
        <dbReference type="SAM" id="MobiDB-lite"/>
    </source>
</evidence>
<dbReference type="Proteomes" id="UP001066276">
    <property type="component" value="Chromosome 7"/>
</dbReference>
<evidence type="ECO:0000313" key="2">
    <source>
        <dbReference type="EMBL" id="KAJ1129380.1"/>
    </source>
</evidence>
<gene>
    <name evidence="2" type="ORF">NDU88_007751</name>
</gene>
<evidence type="ECO:0000313" key="3">
    <source>
        <dbReference type="Proteomes" id="UP001066276"/>
    </source>
</evidence>
<feature type="region of interest" description="Disordered" evidence="1">
    <location>
        <begin position="69"/>
        <end position="97"/>
    </location>
</feature>
<accession>A0AAV7PUU2</accession>
<proteinExistence type="predicted"/>
<name>A0AAV7PUU2_PLEWA</name>
<sequence>MVRRKAQEWPPSLTAGEEGTLVNMVSVAVEVNEDVGKGVARLVKGVYVADVGVGTDGATPLDPVKGENGALAVAGGGSTGEPGASKGSDTQQGDKAEQPPLAWEHEITHRFQKAGKVVMFFLPAYIKGPGGTWMRKVEAPLNYHSLKHPLFDIFSACDFL</sequence>
<dbReference type="EMBL" id="JANPWB010000011">
    <property type="protein sequence ID" value="KAJ1129380.1"/>
    <property type="molecule type" value="Genomic_DNA"/>
</dbReference>
<comment type="caution">
    <text evidence="2">The sequence shown here is derived from an EMBL/GenBank/DDBJ whole genome shotgun (WGS) entry which is preliminary data.</text>
</comment>
<reference evidence="2" key="1">
    <citation type="journal article" date="2022" name="bioRxiv">
        <title>Sequencing and chromosome-scale assembly of the giantPleurodeles waltlgenome.</title>
        <authorList>
            <person name="Brown T."/>
            <person name="Elewa A."/>
            <person name="Iarovenko S."/>
            <person name="Subramanian E."/>
            <person name="Araus A.J."/>
            <person name="Petzold A."/>
            <person name="Susuki M."/>
            <person name="Suzuki K.-i.T."/>
            <person name="Hayashi T."/>
            <person name="Toyoda A."/>
            <person name="Oliveira C."/>
            <person name="Osipova E."/>
            <person name="Leigh N.D."/>
            <person name="Simon A."/>
            <person name="Yun M.H."/>
        </authorList>
    </citation>
    <scope>NUCLEOTIDE SEQUENCE</scope>
    <source>
        <strain evidence="2">20211129_DDA</strain>
        <tissue evidence="2">Liver</tissue>
    </source>
</reference>
<keyword evidence="3" id="KW-1185">Reference proteome</keyword>